<dbReference type="EC" id="5.1.3.20" evidence="4"/>
<comment type="caution">
    <text evidence="6">The sequence shown here is derived from an EMBL/GenBank/DDBJ whole genome shotgun (WGS) entry which is preliminary data.</text>
</comment>
<keyword evidence="3 4" id="KW-0119">Carbohydrate metabolism</keyword>
<feature type="binding site" evidence="4">
    <location>
        <position position="92"/>
    </location>
    <ligand>
        <name>NADP(+)</name>
        <dbReference type="ChEBI" id="CHEBI:58349"/>
    </ligand>
</feature>
<dbReference type="Gene3D" id="3.40.50.720">
    <property type="entry name" value="NAD(P)-binding Rossmann-like Domain"/>
    <property type="match status" value="1"/>
</dbReference>
<dbReference type="Gene3D" id="3.90.25.10">
    <property type="entry name" value="UDP-galactose 4-epimerase, domain 1"/>
    <property type="match status" value="1"/>
</dbReference>
<feature type="active site" description="Proton acceptor" evidence="4">
    <location>
        <position position="177"/>
    </location>
</feature>
<comment type="subunit">
    <text evidence="4">Homopentamer.</text>
</comment>
<comment type="cofactor">
    <cofactor evidence="4">
        <name>NADP(+)</name>
        <dbReference type="ChEBI" id="CHEBI:58349"/>
    </cofactor>
    <text evidence="4">Binds 1 NADP(+) per subunit.</text>
</comment>
<feature type="binding site" evidence="4">
    <location>
        <position position="54"/>
    </location>
    <ligand>
        <name>NADP(+)</name>
        <dbReference type="ChEBI" id="CHEBI:58349"/>
    </ligand>
</feature>
<organism evidence="6 7">
    <name type="scientific">Sutterella seckii</name>
    <dbReference type="NCBI Taxonomy" id="1944635"/>
    <lineage>
        <taxon>Bacteria</taxon>
        <taxon>Pseudomonadati</taxon>
        <taxon>Pseudomonadota</taxon>
        <taxon>Betaproteobacteria</taxon>
        <taxon>Burkholderiales</taxon>
        <taxon>Sutterellaceae</taxon>
        <taxon>Sutterella</taxon>
    </lineage>
</organism>
<evidence type="ECO:0000256" key="2">
    <source>
        <dbReference type="ARBA" id="ARBA00023235"/>
    </source>
</evidence>
<dbReference type="UniPathway" id="UPA00356">
    <property type="reaction ID" value="UER00440"/>
</dbReference>
<dbReference type="EMBL" id="WEHX01000007">
    <property type="protein sequence ID" value="KAB7662484.1"/>
    <property type="molecule type" value="Genomic_DNA"/>
</dbReference>
<dbReference type="GO" id="GO:0005975">
    <property type="term" value="P:carbohydrate metabolic process"/>
    <property type="evidence" value="ECO:0007669"/>
    <property type="project" value="UniProtKB-UniRule"/>
</dbReference>
<feature type="binding site" evidence="4">
    <location>
        <position position="291"/>
    </location>
    <ligand>
        <name>substrate</name>
    </ligand>
</feature>
<proteinExistence type="inferred from homology"/>
<dbReference type="NCBIfam" id="TIGR02197">
    <property type="entry name" value="heptose_epim"/>
    <property type="match status" value="1"/>
</dbReference>
<dbReference type="Pfam" id="PF01370">
    <property type="entry name" value="Epimerase"/>
    <property type="match status" value="1"/>
</dbReference>
<accession>A0A6I1EUK0</accession>
<dbReference type="PANTHER" id="PTHR43103">
    <property type="entry name" value="NUCLEOSIDE-DIPHOSPHATE-SUGAR EPIMERASE"/>
    <property type="match status" value="1"/>
</dbReference>
<feature type="binding site" evidence="4">
    <location>
        <position position="186"/>
    </location>
    <ligand>
        <name>substrate</name>
    </ligand>
</feature>
<dbReference type="GO" id="GO:0097171">
    <property type="term" value="P:ADP-L-glycero-beta-D-manno-heptose biosynthetic process"/>
    <property type="evidence" value="ECO:0007669"/>
    <property type="project" value="UniProtKB-UniPathway"/>
</dbReference>
<dbReference type="InterPro" id="IPR001509">
    <property type="entry name" value="Epimerase_deHydtase"/>
</dbReference>
<dbReference type="HAMAP" id="MF_01601">
    <property type="entry name" value="Heptose_epimerase"/>
    <property type="match status" value="1"/>
</dbReference>
<evidence type="ECO:0000259" key="5">
    <source>
        <dbReference type="Pfam" id="PF01370"/>
    </source>
</evidence>
<keyword evidence="1 4" id="KW-0521">NADP</keyword>
<dbReference type="AlphaFoldDB" id="A0A6I1EUK0"/>
<feature type="binding site" evidence="4">
    <location>
        <position position="169"/>
    </location>
    <ligand>
        <name>NADP(+)</name>
        <dbReference type="ChEBI" id="CHEBI:58349"/>
    </ligand>
</feature>
<feature type="domain" description="NAD-dependent epimerase/dehydratase" evidence="5">
    <location>
        <begin position="3"/>
        <end position="240"/>
    </location>
</feature>
<evidence type="ECO:0000313" key="7">
    <source>
        <dbReference type="Proteomes" id="UP000430564"/>
    </source>
</evidence>
<dbReference type="SUPFAM" id="SSF51735">
    <property type="entry name" value="NAD(P)-binding Rossmann-fold domains"/>
    <property type="match status" value="1"/>
</dbReference>
<feature type="binding site" evidence="4">
    <location>
        <position position="143"/>
    </location>
    <ligand>
        <name>NADP(+)</name>
        <dbReference type="ChEBI" id="CHEBI:58349"/>
    </ligand>
</feature>
<feature type="binding site" evidence="4">
    <location>
        <begin position="11"/>
        <end position="12"/>
    </location>
    <ligand>
        <name>NADP(+)</name>
        <dbReference type="ChEBI" id="CHEBI:58349"/>
    </ligand>
</feature>
<dbReference type="OrthoDB" id="9803010at2"/>
<comment type="similarity">
    <text evidence="4">Belongs to the NAD(P)-dependent epimerase/dehydratase family. HldD subfamily.</text>
</comment>
<comment type="pathway">
    <text evidence="4">Nucleotide-sugar biosynthesis; ADP-L-glycero-beta-D-manno-heptose biosynthesis; ADP-L-glycero-beta-D-manno-heptose from D-glycero-beta-D-manno-heptose 7-phosphate: step 4/4.</text>
</comment>
<dbReference type="PANTHER" id="PTHR43103:SF3">
    <property type="entry name" value="ADP-L-GLYCERO-D-MANNO-HEPTOSE-6-EPIMERASE"/>
    <property type="match status" value="1"/>
</dbReference>
<sequence length="333" mass="37695">MSILVTGAAGFIGCNNVIALNKRGVTDIIAVDNLEKSEKFVNLTKCAISDYFDKRDFIARVRAGTAPKPEAIFHQGACSDTMELDGKYMMENNYRYTLELYRWAQELRIPFIYASSAATYGAHTEFIEDVRYEGPLNVYGYSKYLFDQVLRRELGYLRAPVIGLKYFNVYGPHEQHKGRMASVAFHQYFQYRRDHKVKLFEGCLGYANGAQERDFVYVEDVCKVLMHFLDRPVSGVFNCGTGRAQPFNAVSLSVVNTIRESEGLPAYTLEEAVGAGEIEYIPFPEALKGKYQAYTQANLEKLRAAGCDVEFRSVEEGTSDYMKVLLKEYPTVA</sequence>
<reference evidence="6 7" key="1">
    <citation type="submission" date="2019-10" db="EMBL/GenBank/DDBJ databases">
        <title>Genome diversity of Sutterella seckii.</title>
        <authorList>
            <person name="Chaplin A.V."/>
            <person name="Sokolova S.R."/>
            <person name="Mosin K.A."/>
            <person name="Ivanova E.L."/>
            <person name="Kochetkova T.O."/>
            <person name="Goltsov A.Y."/>
            <person name="Trofimov D.Y."/>
            <person name="Efimov B.A."/>
        </authorList>
    </citation>
    <scope>NUCLEOTIDE SEQUENCE [LARGE SCALE GENOMIC DNA]</scope>
    <source>
        <strain evidence="6 7">ASD393</strain>
    </source>
</reference>
<evidence type="ECO:0000256" key="4">
    <source>
        <dbReference type="HAMAP-Rule" id="MF_01601"/>
    </source>
</evidence>
<feature type="binding site" evidence="4">
    <location>
        <begin position="200"/>
        <end position="203"/>
    </location>
    <ligand>
        <name>substrate</name>
    </ligand>
</feature>
<feature type="binding site" evidence="4">
    <location>
        <begin position="32"/>
        <end position="33"/>
    </location>
    <ligand>
        <name>NADP(+)</name>
        <dbReference type="ChEBI" id="CHEBI:58349"/>
    </ligand>
</feature>
<protein>
    <recommendedName>
        <fullName evidence="4">ADP-L-glycero-D-manno-heptose-6-epimerase</fullName>
        <ecNumber evidence="4">5.1.3.20</ecNumber>
    </recommendedName>
    <alternativeName>
        <fullName evidence="4">ADP-L-glycero-beta-D-manno-heptose-6-epimerase</fullName>
        <shortName evidence="4">ADP-glyceromanno-heptose 6-epimerase</shortName>
        <shortName evidence="4">ADP-hep 6-epimerase</shortName>
        <shortName evidence="4">AGME</shortName>
    </alternativeName>
</protein>
<evidence type="ECO:0000313" key="6">
    <source>
        <dbReference type="EMBL" id="KAB7662484.1"/>
    </source>
</evidence>
<name>A0A6I1EUK0_9BURK</name>
<dbReference type="RefSeq" id="WP_139688176.1">
    <property type="nucleotide sequence ID" value="NZ_WEHX01000007.1"/>
</dbReference>
<feature type="binding site" evidence="4">
    <location>
        <begin position="75"/>
        <end position="79"/>
    </location>
    <ligand>
        <name>NADP(+)</name>
        <dbReference type="ChEBI" id="CHEBI:58349"/>
    </ligand>
</feature>
<gene>
    <name evidence="6" type="primary">rfaD</name>
    <name evidence="4" type="synonym">hldD</name>
    <name evidence="6" type="ORF">GBM95_02635</name>
</gene>
<evidence type="ECO:0000256" key="3">
    <source>
        <dbReference type="ARBA" id="ARBA00023277"/>
    </source>
</evidence>
<dbReference type="InterPro" id="IPR011912">
    <property type="entry name" value="Heptose_epim"/>
</dbReference>
<feature type="active site" description="Proton acceptor" evidence="4">
    <location>
        <position position="139"/>
    </location>
</feature>
<dbReference type="InterPro" id="IPR036291">
    <property type="entry name" value="NAD(P)-bd_dom_sf"/>
</dbReference>
<comment type="domain">
    <text evidence="4">Contains a large N-terminal NADP-binding domain, and a smaller C-terminal substrate-binding domain.</text>
</comment>
<feature type="binding site" evidence="4">
    <location>
        <position position="177"/>
    </location>
    <ligand>
        <name>NADP(+)</name>
        <dbReference type="ChEBI" id="CHEBI:58349"/>
    </ligand>
</feature>
<feature type="binding site" evidence="4">
    <location>
        <position position="168"/>
    </location>
    <ligand>
        <name>substrate</name>
    </ligand>
</feature>
<feature type="binding site" evidence="4">
    <location>
        <position position="179"/>
    </location>
    <ligand>
        <name>substrate</name>
    </ligand>
</feature>
<feature type="binding site" evidence="4">
    <location>
        <position position="213"/>
    </location>
    <ligand>
        <name>substrate</name>
    </ligand>
</feature>
<dbReference type="GO" id="GO:0008712">
    <property type="term" value="F:ADP-glyceromanno-heptose 6-epimerase activity"/>
    <property type="evidence" value="ECO:0007669"/>
    <property type="project" value="UniProtKB-UniRule"/>
</dbReference>
<evidence type="ECO:0000256" key="1">
    <source>
        <dbReference type="ARBA" id="ARBA00022857"/>
    </source>
</evidence>
<comment type="function">
    <text evidence="4">Catalyzes the interconversion between ADP-D-glycero-beta-D-manno-heptose and ADP-L-glycero-beta-D-manno-heptose via an epimerization at carbon 6 of the heptose.</text>
</comment>
<dbReference type="CDD" id="cd05248">
    <property type="entry name" value="ADP_GME_SDR_e"/>
    <property type="match status" value="1"/>
</dbReference>
<dbReference type="Proteomes" id="UP000430564">
    <property type="component" value="Unassembled WGS sequence"/>
</dbReference>
<keyword evidence="2 4" id="KW-0413">Isomerase</keyword>
<feature type="binding site" evidence="4">
    <location>
        <position position="39"/>
    </location>
    <ligand>
        <name>NADP(+)</name>
        <dbReference type="ChEBI" id="CHEBI:58349"/>
    </ligand>
</feature>
<comment type="catalytic activity">
    <reaction evidence="4">
        <text>ADP-D-glycero-beta-D-manno-heptose = ADP-L-glycero-beta-D-manno-heptose</text>
        <dbReference type="Rhea" id="RHEA:17577"/>
        <dbReference type="ChEBI" id="CHEBI:59967"/>
        <dbReference type="ChEBI" id="CHEBI:61506"/>
        <dbReference type="EC" id="5.1.3.20"/>
    </reaction>
</comment>
<dbReference type="GO" id="GO:0050661">
    <property type="term" value="F:NADP binding"/>
    <property type="evidence" value="ECO:0007669"/>
    <property type="project" value="InterPro"/>
</dbReference>